<feature type="transmembrane region" description="Helical" evidence="2">
    <location>
        <begin position="41"/>
        <end position="63"/>
    </location>
</feature>
<keyword evidence="2" id="KW-0812">Transmembrane</keyword>
<accession>A0AAW4P741</accession>
<keyword evidence="2" id="KW-1133">Transmembrane helix</keyword>
<feature type="region of interest" description="Disordered" evidence="1">
    <location>
        <begin position="238"/>
        <end position="291"/>
    </location>
</feature>
<evidence type="ECO:0000313" key="3">
    <source>
        <dbReference type="EMBL" id="MBX0293405.1"/>
    </source>
</evidence>
<feature type="compositionally biased region" description="Polar residues" evidence="1">
    <location>
        <begin position="245"/>
        <end position="254"/>
    </location>
</feature>
<dbReference type="Proteomes" id="UP001430455">
    <property type="component" value="Unassembled WGS sequence"/>
</dbReference>
<sequence>MRGVLTVAEDTDSETQSETGASRERMKRALREVRREGWKAAIVYAVVDAALLFLVANLTLSVLSPPGIPNQVAVPSAILDPVGDALGRSLTGAMLPVAALVGVAVGLVAFVAEVWLRVRRPLIERFEAANPPVAEALRTARDAVAADADSRMAARLYEDVLDRLRESSGVALVDLRRVAGTLVVVVLLSIATLQVAAVDLALLGGGPADPAADGPANQSRNYTGLEDADAVLGERENVSAGDDNLTAQVESTGGDQPVEQREQFPSSGPSGGGDGSGIDSQQAGFAGSEEIEDAALIREYNLRIREEEADDQ</sequence>
<gene>
    <name evidence="3" type="ORF">EGH23_00750</name>
</gene>
<keyword evidence="2" id="KW-0472">Membrane</keyword>
<evidence type="ECO:0000256" key="1">
    <source>
        <dbReference type="SAM" id="MobiDB-lite"/>
    </source>
</evidence>
<comment type="caution">
    <text evidence="3">The sequence shown here is derived from an EMBL/GenBank/DDBJ whole genome shotgun (WGS) entry which is preliminary data.</text>
</comment>
<evidence type="ECO:0000313" key="4">
    <source>
        <dbReference type="Proteomes" id="UP001430455"/>
    </source>
</evidence>
<protein>
    <submittedName>
        <fullName evidence="3">Uncharacterized protein</fullName>
    </submittedName>
</protein>
<name>A0AAW4P741_9EURY</name>
<evidence type="ECO:0000256" key="2">
    <source>
        <dbReference type="SAM" id="Phobius"/>
    </source>
</evidence>
<organism evidence="3 4">
    <name type="scientific">Haloarcula nitratireducens</name>
    <dbReference type="NCBI Taxonomy" id="2487749"/>
    <lineage>
        <taxon>Archaea</taxon>
        <taxon>Methanobacteriati</taxon>
        <taxon>Methanobacteriota</taxon>
        <taxon>Stenosarchaea group</taxon>
        <taxon>Halobacteria</taxon>
        <taxon>Halobacteriales</taxon>
        <taxon>Haloarculaceae</taxon>
        <taxon>Haloarcula</taxon>
    </lineage>
</organism>
<dbReference type="Pfam" id="PF24334">
    <property type="entry name" value="DUF7502"/>
    <property type="match status" value="1"/>
</dbReference>
<dbReference type="InterPro" id="IPR055925">
    <property type="entry name" value="DUF7502"/>
</dbReference>
<keyword evidence="4" id="KW-1185">Reference proteome</keyword>
<dbReference type="AlphaFoldDB" id="A0AAW4P741"/>
<proteinExistence type="predicted"/>
<reference evidence="3 4" key="1">
    <citation type="submission" date="2021-06" db="EMBL/GenBank/DDBJ databases">
        <title>Halomicroarcula sp. a new haloarchaeum isolated from saline soil.</title>
        <authorList>
            <person name="Duran-Viseras A."/>
            <person name="Sanchez-Porro C."/>
            <person name="Ventosa A."/>
        </authorList>
    </citation>
    <scope>NUCLEOTIDE SEQUENCE [LARGE SCALE GENOMIC DNA]</scope>
    <source>
        <strain evidence="3 4">F27</strain>
    </source>
</reference>
<feature type="region of interest" description="Disordered" evidence="1">
    <location>
        <begin position="1"/>
        <end position="23"/>
    </location>
</feature>
<dbReference type="EMBL" id="RKLT01000001">
    <property type="protein sequence ID" value="MBX0293405.1"/>
    <property type="molecule type" value="Genomic_DNA"/>
</dbReference>
<feature type="transmembrane region" description="Helical" evidence="2">
    <location>
        <begin position="93"/>
        <end position="116"/>
    </location>
</feature>